<dbReference type="PANTHER" id="PTHR12172">
    <property type="entry name" value="CELL CYCLE CHECKPOINT PROTEIN RAD17"/>
    <property type="match status" value="1"/>
</dbReference>
<proteinExistence type="inferred from homology"/>
<evidence type="ECO:0000256" key="8">
    <source>
        <dbReference type="SAM" id="MobiDB-lite"/>
    </source>
</evidence>
<evidence type="ECO:0000256" key="3">
    <source>
        <dbReference type="ARBA" id="ARBA00022741"/>
    </source>
</evidence>
<organism evidence="9 10">
    <name type="scientific">Synchytrium microbalum</name>
    <dbReference type="NCBI Taxonomy" id="1806994"/>
    <lineage>
        <taxon>Eukaryota</taxon>
        <taxon>Fungi</taxon>
        <taxon>Fungi incertae sedis</taxon>
        <taxon>Chytridiomycota</taxon>
        <taxon>Chytridiomycota incertae sedis</taxon>
        <taxon>Chytridiomycetes</taxon>
        <taxon>Synchytriales</taxon>
        <taxon>Synchytriaceae</taxon>
        <taxon>Synchytrium</taxon>
    </lineage>
</organism>
<dbReference type="GO" id="GO:0033314">
    <property type="term" value="P:mitotic DNA replication checkpoint signaling"/>
    <property type="evidence" value="ECO:0007669"/>
    <property type="project" value="TreeGrafter"/>
</dbReference>
<evidence type="ECO:0000256" key="6">
    <source>
        <dbReference type="ARBA" id="ARBA00023242"/>
    </source>
</evidence>
<dbReference type="GO" id="GO:0003682">
    <property type="term" value="F:chromatin binding"/>
    <property type="evidence" value="ECO:0007669"/>
    <property type="project" value="TreeGrafter"/>
</dbReference>
<comment type="subcellular location">
    <subcellularLocation>
        <location evidence="1">Nucleus</location>
    </subcellularLocation>
</comment>
<dbReference type="GO" id="GO:0005634">
    <property type="term" value="C:nucleus"/>
    <property type="evidence" value="ECO:0007669"/>
    <property type="project" value="UniProtKB-SubCell"/>
</dbReference>
<evidence type="ECO:0008006" key="11">
    <source>
        <dbReference type="Google" id="ProtNLM"/>
    </source>
</evidence>
<dbReference type="GO" id="GO:0003689">
    <property type="term" value="F:DNA clamp loader activity"/>
    <property type="evidence" value="ECO:0007669"/>
    <property type="project" value="TreeGrafter"/>
</dbReference>
<dbReference type="SUPFAM" id="SSF52540">
    <property type="entry name" value="P-loop containing nucleoside triphosphate hydrolases"/>
    <property type="match status" value="1"/>
</dbReference>
<dbReference type="OrthoDB" id="10265971at2759"/>
<dbReference type="Pfam" id="PF03215">
    <property type="entry name" value="Rad17"/>
    <property type="match status" value="1"/>
</dbReference>
<evidence type="ECO:0000256" key="7">
    <source>
        <dbReference type="ARBA" id="ARBA00023306"/>
    </source>
</evidence>
<keyword evidence="3" id="KW-0547">Nucleotide-binding</keyword>
<evidence type="ECO:0000256" key="1">
    <source>
        <dbReference type="ARBA" id="ARBA00004123"/>
    </source>
</evidence>
<accession>A0A507BW88</accession>
<dbReference type="PANTHER" id="PTHR12172:SF0">
    <property type="entry name" value="CELL CYCLE CHECKPOINT PROTEIN RAD17"/>
    <property type="match status" value="1"/>
</dbReference>
<gene>
    <name evidence="9" type="ORF">SmJEL517_g03579</name>
</gene>
<dbReference type="GO" id="GO:0000077">
    <property type="term" value="P:DNA damage checkpoint signaling"/>
    <property type="evidence" value="ECO:0007669"/>
    <property type="project" value="TreeGrafter"/>
</dbReference>
<dbReference type="InterPro" id="IPR027417">
    <property type="entry name" value="P-loop_NTPase"/>
</dbReference>
<keyword evidence="6" id="KW-0539">Nucleus</keyword>
<dbReference type="InterPro" id="IPR004582">
    <property type="entry name" value="Checkpoint_prot_Rad17_Rad24"/>
</dbReference>
<dbReference type="Proteomes" id="UP000319731">
    <property type="component" value="Unassembled WGS sequence"/>
</dbReference>
<evidence type="ECO:0000313" key="9">
    <source>
        <dbReference type="EMBL" id="TPX33630.1"/>
    </source>
</evidence>
<protein>
    <recommendedName>
        <fullName evidence="11">AAA+ ATPase domain-containing protein</fullName>
    </recommendedName>
</protein>
<keyword evidence="7" id="KW-0131">Cell cycle</keyword>
<dbReference type="STRING" id="1806994.A0A507BW88"/>
<sequence>MGPKRRILYSSSDDDGDEQEETTHAPVPKAEREEIYSPPAKKRKSPLEVTDLDDRHQPTSSCPAQVTKRASKRPLTRAASTKSSTASDTTTSSTTSTRSKGSKASSTLVANKKRKPTSTKLKASTKQDDSDVEQIDSDIEDSPMPKRSGKGNDHHDDEDDFEPQVQTAVRAKQKTIKSPEQSSLKRWVVPGAAGPTYMDDSSSSSQVKKPISTELNELWIDKFHPVSEAELAVHSRKVSEVRGWLQAATSNRPSKRERILCLTGPSGAGKTAALRVLASEMRIEILEWLNPFNNNLFEGTEDGEYTHSYESITQRFTQFLERADKYPSLTFESSSQTSIPQQVTQSRKLILMEDLPNVSNDKTRAVVHSAVRAFANSRRSKFPLVFIVSEVACTGGDPGRFDEKSVTVKDVVPSDVSALGCVAEIRFNPIAPTLIKKCLARICEMVYRTASQKLHRPTSSDIEHISKTSNGDIRCAINGMQFMGLTRHETRVIGTSAGKSGKGKKKAESMDLQNPFTRDVSLLIFRVLGKILYNKREGDGRSHGIGDKRISKPPTVYQLYEPDVVMRPQGVGMTKLPSYMAHYERKPFAREPERIAEDGHMEADFLNAYLHQNYPPFYIDIEEIEVAADYLASADLLLAPKMFRNQLSTYATSLATRGLAFAHLTNLPESNPLFPDTRPRPPHVFRPFYRPQVFQVNSDIRTRDEYIRKSMWCLLNDSVNEQENEGVGNGTRVCSMTSFDVGRVDLIPYMAKILKPQKNVFGVVEQMLPPYLAPLVSELTQFPNTHPSQPQLRMNAGHHDSIDENDVVDKELPEDEDAGIPLSGRISNVNESEQALMSPTTPSVGRLVEIDDIEAFDDD</sequence>
<comment type="similarity">
    <text evidence="2">Belongs to the rad17/RAD24 family.</text>
</comment>
<keyword evidence="10" id="KW-1185">Reference proteome</keyword>
<dbReference type="EMBL" id="QEAO01000019">
    <property type="protein sequence ID" value="TPX33630.1"/>
    <property type="molecule type" value="Genomic_DNA"/>
</dbReference>
<feature type="compositionally biased region" description="Low complexity" evidence="8">
    <location>
        <begin position="76"/>
        <end position="107"/>
    </location>
</feature>
<dbReference type="RefSeq" id="XP_031024572.1">
    <property type="nucleotide sequence ID" value="XM_031169507.1"/>
</dbReference>
<keyword evidence="4" id="KW-0227">DNA damage</keyword>
<evidence type="ECO:0000256" key="5">
    <source>
        <dbReference type="ARBA" id="ARBA00022840"/>
    </source>
</evidence>
<dbReference type="Gene3D" id="3.40.50.300">
    <property type="entry name" value="P-loop containing nucleotide triphosphate hydrolases"/>
    <property type="match status" value="1"/>
</dbReference>
<name>A0A507BW88_9FUNG</name>
<feature type="compositionally biased region" description="Polar residues" evidence="8">
    <location>
        <begin position="825"/>
        <end position="843"/>
    </location>
</feature>
<dbReference type="GO" id="GO:0006281">
    <property type="term" value="P:DNA repair"/>
    <property type="evidence" value="ECO:0007669"/>
    <property type="project" value="InterPro"/>
</dbReference>
<comment type="caution">
    <text evidence="9">The sequence shown here is derived from an EMBL/GenBank/DDBJ whole genome shotgun (WGS) entry which is preliminary data.</text>
</comment>
<reference evidence="9 10" key="1">
    <citation type="journal article" date="2019" name="Sci. Rep.">
        <title>Comparative genomics of chytrid fungi reveal insights into the obligate biotrophic and pathogenic lifestyle of Synchytrium endobioticum.</title>
        <authorList>
            <person name="van de Vossenberg B.T.L.H."/>
            <person name="Warris S."/>
            <person name="Nguyen H.D.T."/>
            <person name="van Gent-Pelzer M.P.E."/>
            <person name="Joly D.L."/>
            <person name="van de Geest H.C."/>
            <person name="Bonants P.J.M."/>
            <person name="Smith D.S."/>
            <person name="Levesque C.A."/>
            <person name="van der Lee T.A.J."/>
        </authorList>
    </citation>
    <scope>NUCLEOTIDE SEQUENCE [LARGE SCALE GENOMIC DNA]</scope>
    <source>
        <strain evidence="9 10">JEL517</strain>
    </source>
</reference>
<dbReference type="GO" id="GO:0005524">
    <property type="term" value="F:ATP binding"/>
    <property type="evidence" value="ECO:0007669"/>
    <property type="project" value="UniProtKB-KW"/>
</dbReference>
<evidence type="ECO:0000256" key="2">
    <source>
        <dbReference type="ARBA" id="ARBA00006168"/>
    </source>
</evidence>
<feature type="region of interest" description="Disordered" evidence="8">
    <location>
        <begin position="815"/>
        <end position="843"/>
    </location>
</feature>
<feature type="region of interest" description="Disordered" evidence="8">
    <location>
        <begin position="1"/>
        <end position="161"/>
    </location>
</feature>
<keyword evidence="5" id="KW-0067">ATP-binding</keyword>
<dbReference type="GeneID" id="42004804"/>
<evidence type="ECO:0000313" key="10">
    <source>
        <dbReference type="Proteomes" id="UP000319731"/>
    </source>
</evidence>
<dbReference type="AlphaFoldDB" id="A0A507BW88"/>
<feature type="compositionally biased region" description="Acidic residues" evidence="8">
    <location>
        <begin position="130"/>
        <end position="141"/>
    </location>
</feature>
<evidence type="ECO:0000256" key="4">
    <source>
        <dbReference type="ARBA" id="ARBA00022763"/>
    </source>
</evidence>